<gene>
    <name evidence="5 9" type="primary">nusG</name>
    <name evidence="9" type="ORF">Q4F26_04955</name>
</gene>
<accession>A0AA43UD03</accession>
<dbReference type="InterPro" id="IPR014722">
    <property type="entry name" value="Rib_uL2_dom2"/>
</dbReference>
<dbReference type="PANTHER" id="PTHR30265">
    <property type="entry name" value="RHO-INTERACTING TRANSCRIPTION TERMINATION FACTOR NUSG"/>
    <property type="match status" value="1"/>
</dbReference>
<dbReference type="FunFam" id="3.30.70.940:FF:000002">
    <property type="entry name" value="Transcription termination/antitermination protein NusG"/>
    <property type="match status" value="1"/>
</dbReference>
<dbReference type="InterPro" id="IPR006645">
    <property type="entry name" value="NGN-like_dom"/>
</dbReference>
<sequence length="185" mass="21081">MTVKDADKRWYVLHTYSGYENKVRQNLDLRTESMGMEENIFRVLVPEEEVTETKNGEEKTSIKKIFPGYVLVEMIMSDQAWYIVRNTPGVTGFVGSQGAGSKPSPLLEDEVYALLNPESINTRRRKIDLEIGERVSVNEGAFEGMEGVVETTDEEKGKIHVTIEMFGRETSAELDYDQISKIYNQ</sequence>
<dbReference type="PANTHER" id="PTHR30265:SF2">
    <property type="entry name" value="TRANSCRIPTION TERMINATION_ANTITERMINATION PROTEIN NUSG"/>
    <property type="match status" value="1"/>
</dbReference>
<proteinExistence type="inferred from homology"/>
<dbReference type="AlphaFoldDB" id="A0AA43UD03"/>
<comment type="similarity">
    <text evidence="5 7">Belongs to the NusG family.</text>
</comment>
<dbReference type="GO" id="GO:0005829">
    <property type="term" value="C:cytosol"/>
    <property type="evidence" value="ECO:0007669"/>
    <property type="project" value="TreeGrafter"/>
</dbReference>
<dbReference type="InterPro" id="IPR043425">
    <property type="entry name" value="NusG-like"/>
</dbReference>
<comment type="function">
    <text evidence="5 7">Participates in transcription elongation, termination and antitermination.</text>
</comment>
<dbReference type="CDD" id="cd09891">
    <property type="entry name" value="NGN_Bact_1"/>
    <property type="match status" value="1"/>
</dbReference>
<reference evidence="9" key="1">
    <citation type="submission" date="2023-07" db="EMBL/GenBank/DDBJ databases">
        <title>Between Cages and Wild: Unraveling the Impact of Captivity on Animal Microbiomes and Antimicrobial Resistance.</title>
        <authorList>
            <person name="Schmartz G.P."/>
            <person name="Rehner J."/>
            <person name="Schuff M.J."/>
            <person name="Becker S.L."/>
            <person name="Kravczyk M."/>
            <person name="Gurevich A."/>
            <person name="Francke R."/>
            <person name="Mueller R."/>
            <person name="Keller V."/>
            <person name="Keller A."/>
        </authorList>
    </citation>
    <scope>NUCLEOTIDE SEQUENCE</scope>
    <source>
        <strain evidence="9">S39M_St_73</strain>
    </source>
</reference>
<keyword evidence="1 5" id="KW-0806">Transcription termination</keyword>
<evidence type="ECO:0000313" key="10">
    <source>
        <dbReference type="Proteomes" id="UP001171751"/>
    </source>
</evidence>
<dbReference type="EMBL" id="JAUNQW010000020">
    <property type="protein sequence ID" value="MDO5457678.1"/>
    <property type="molecule type" value="Genomic_DNA"/>
</dbReference>
<dbReference type="SMART" id="SM00738">
    <property type="entry name" value="NGN"/>
    <property type="match status" value="1"/>
</dbReference>
<dbReference type="HAMAP" id="MF_00948">
    <property type="entry name" value="NusG"/>
    <property type="match status" value="1"/>
</dbReference>
<dbReference type="Gene3D" id="3.30.70.940">
    <property type="entry name" value="NusG, N-terminal domain"/>
    <property type="match status" value="1"/>
</dbReference>
<evidence type="ECO:0000256" key="1">
    <source>
        <dbReference type="ARBA" id="ARBA00022472"/>
    </source>
</evidence>
<dbReference type="InterPro" id="IPR008991">
    <property type="entry name" value="Translation_prot_SH3-like_sf"/>
</dbReference>
<comment type="caution">
    <text evidence="9">The sequence shown here is derived from an EMBL/GenBank/DDBJ whole genome shotgun (WGS) entry which is preliminary data.</text>
</comment>
<evidence type="ECO:0000256" key="5">
    <source>
        <dbReference type="HAMAP-Rule" id="MF_00948"/>
    </source>
</evidence>
<dbReference type="InterPro" id="IPR001062">
    <property type="entry name" value="Transcrpt_antiterm_NusG"/>
</dbReference>
<name>A0AA43UD03_9LACT</name>
<dbReference type="GO" id="GO:0006353">
    <property type="term" value="P:DNA-templated transcription termination"/>
    <property type="evidence" value="ECO:0007669"/>
    <property type="project" value="UniProtKB-UniRule"/>
</dbReference>
<evidence type="ECO:0000256" key="3">
    <source>
        <dbReference type="ARBA" id="ARBA00023015"/>
    </source>
</evidence>
<evidence type="ECO:0000256" key="2">
    <source>
        <dbReference type="ARBA" id="ARBA00022814"/>
    </source>
</evidence>
<feature type="domain" description="NusG-like N-terminal" evidence="8">
    <location>
        <begin position="7"/>
        <end position="118"/>
    </location>
</feature>
<dbReference type="CDD" id="cd06091">
    <property type="entry name" value="KOW_NusG"/>
    <property type="match status" value="1"/>
</dbReference>
<protein>
    <recommendedName>
        <fullName evidence="5 6">Transcription termination/antitermination protein NusG</fullName>
    </recommendedName>
</protein>
<dbReference type="SUPFAM" id="SSF50104">
    <property type="entry name" value="Translation proteins SH3-like domain"/>
    <property type="match status" value="1"/>
</dbReference>
<keyword evidence="2 5" id="KW-0889">Transcription antitermination</keyword>
<dbReference type="SUPFAM" id="SSF82679">
    <property type="entry name" value="N-utilization substance G protein NusG, N-terminal domain"/>
    <property type="match status" value="1"/>
</dbReference>
<evidence type="ECO:0000259" key="8">
    <source>
        <dbReference type="SMART" id="SM00738"/>
    </source>
</evidence>
<organism evidence="9 10">
    <name type="scientific">Atopococcus tabaci</name>
    <dbReference type="NCBI Taxonomy" id="269774"/>
    <lineage>
        <taxon>Bacteria</taxon>
        <taxon>Bacillati</taxon>
        <taxon>Bacillota</taxon>
        <taxon>Bacilli</taxon>
        <taxon>Lactobacillales</taxon>
        <taxon>Carnobacteriaceae</taxon>
        <taxon>Atopococcus</taxon>
    </lineage>
</organism>
<dbReference type="GO" id="GO:0031564">
    <property type="term" value="P:transcription antitermination"/>
    <property type="evidence" value="ECO:0007669"/>
    <property type="project" value="UniProtKB-UniRule"/>
</dbReference>
<dbReference type="PRINTS" id="PR00338">
    <property type="entry name" value="NUSGTNSCPFCT"/>
</dbReference>
<keyword evidence="3 5" id="KW-0805">Transcription regulation</keyword>
<dbReference type="InterPro" id="IPR036735">
    <property type="entry name" value="NGN_dom_sf"/>
</dbReference>
<dbReference type="GO" id="GO:0032784">
    <property type="term" value="P:regulation of DNA-templated transcription elongation"/>
    <property type="evidence" value="ECO:0007669"/>
    <property type="project" value="InterPro"/>
</dbReference>
<keyword evidence="4 5" id="KW-0804">Transcription</keyword>
<evidence type="ECO:0000256" key="7">
    <source>
        <dbReference type="RuleBase" id="RU000538"/>
    </source>
</evidence>
<evidence type="ECO:0000256" key="6">
    <source>
        <dbReference type="NCBIfam" id="TIGR00922"/>
    </source>
</evidence>
<dbReference type="Gene3D" id="2.30.30.30">
    <property type="match status" value="1"/>
</dbReference>
<dbReference type="NCBIfam" id="TIGR00922">
    <property type="entry name" value="nusG"/>
    <property type="match status" value="1"/>
</dbReference>
<dbReference type="InterPro" id="IPR047050">
    <property type="entry name" value="NGN"/>
</dbReference>
<keyword evidence="10" id="KW-1185">Reference proteome</keyword>
<dbReference type="GO" id="GO:0006354">
    <property type="term" value="P:DNA-templated transcription elongation"/>
    <property type="evidence" value="ECO:0007669"/>
    <property type="project" value="UniProtKB-UniRule"/>
</dbReference>
<evidence type="ECO:0000313" key="9">
    <source>
        <dbReference type="EMBL" id="MDO5457678.1"/>
    </source>
</evidence>
<evidence type="ECO:0000256" key="4">
    <source>
        <dbReference type="ARBA" id="ARBA00023163"/>
    </source>
</evidence>
<dbReference type="Proteomes" id="UP001171751">
    <property type="component" value="Unassembled WGS sequence"/>
</dbReference>
<dbReference type="Pfam" id="PF02357">
    <property type="entry name" value="NusG"/>
    <property type="match status" value="1"/>
</dbReference>